<dbReference type="STRING" id="1231339.Abci_002_085"/>
<dbReference type="Proteomes" id="UP000032671">
    <property type="component" value="Unassembled WGS sequence"/>
</dbReference>
<dbReference type="Proteomes" id="UP000321891">
    <property type="component" value="Unassembled WGS sequence"/>
</dbReference>
<sequence length="194" mass="20866">MTEGAQVWAHDPHVQNSGVAAYRLGVSAQTFQRLASCVYTRDLLYGCVREKLGGELPDALTEAQQYLLMQDSEALGVLALRLGCACYARPVLSLLSGNALRKLAALTTPYVMQDAAWGLPFSAVTDGPDTPEKLAGLIQGAGLACLRGWCDRQPAAVGLRVLSFLPEHKGKSSFSLENPESMVEAFIAERLRNG</sequence>
<evidence type="ECO:0000313" key="3">
    <source>
        <dbReference type="Proteomes" id="UP000032671"/>
    </source>
</evidence>
<evidence type="ECO:0000313" key="4">
    <source>
        <dbReference type="Proteomes" id="UP000321891"/>
    </source>
</evidence>
<protein>
    <submittedName>
        <fullName evidence="1">Uncharacterized protein</fullName>
    </submittedName>
</protein>
<reference evidence="2 4" key="2">
    <citation type="submission" date="2019-07" db="EMBL/GenBank/DDBJ databases">
        <title>Whole genome shotgun sequence of Acetobacter cibinongensis NBRC 16605.</title>
        <authorList>
            <person name="Hosoyama A."/>
            <person name="Uohara A."/>
            <person name="Ohji S."/>
            <person name="Ichikawa N."/>
        </authorList>
    </citation>
    <scope>NUCLEOTIDE SEQUENCE [LARGE SCALE GENOMIC DNA]</scope>
    <source>
        <strain evidence="2 4">NBRC 16605</strain>
    </source>
</reference>
<name>A0A0D6N0W2_9PROT</name>
<evidence type="ECO:0000313" key="1">
    <source>
        <dbReference type="EMBL" id="GAN59208.1"/>
    </source>
</evidence>
<comment type="caution">
    <text evidence="1">The sequence shown here is derived from an EMBL/GenBank/DDBJ whole genome shotgun (WGS) entry which is preliminary data.</text>
</comment>
<dbReference type="RefSeq" id="WP_048837306.1">
    <property type="nucleotide sequence ID" value="NZ_BAMV01000002.1"/>
</dbReference>
<accession>A0A6N3STL6</accession>
<evidence type="ECO:0000313" key="2">
    <source>
        <dbReference type="EMBL" id="GEL59586.1"/>
    </source>
</evidence>
<dbReference type="AlphaFoldDB" id="A0A0D6N0W2"/>
<reference evidence="1 3" key="1">
    <citation type="submission" date="2012-11" db="EMBL/GenBank/DDBJ databases">
        <title>Whole genome sequence of Acetobacter cibinongensis 4H-1.</title>
        <authorList>
            <person name="Azuma Y."/>
            <person name="Higashiura N."/>
            <person name="Hirakawa H."/>
            <person name="Matsushita K."/>
        </authorList>
    </citation>
    <scope>NUCLEOTIDE SEQUENCE [LARGE SCALE GENOMIC DNA]</scope>
    <source>
        <strain evidence="1 3">4H-1</strain>
    </source>
</reference>
<dbReference type="EMBL" id="BJVU01000010">
    <property type="protein sequence ID" value="GEL59586.1"/>
    <property type="molecule type" value="Genomic_DNA"/>
</dbReference>
<gene>
    <name evidence="1" type="ORF">Abci_002_085</name>
    <name evidence="2" type="ORF">ACI01nite_21880</name>
</gene>
<dbReference type="EMBL" id="BAMV01000002">
    <property type="protein sequence ID" value="GAN59208.1"/>
    <property type="molecule type" value="Genomic_DNA"/>
</dbReference>
<proteinExistence type="predicted"/>
<accession>A0A0D6N0W2</accession>
<keyword evidence="4" id="KW-1185">Reference proteome</keyword>
<organism evidence="1 3">
    <name type="scientific">Acetobacter cibinongensis</name>
    <dbReference type="NCBI Taxonomy" id="146475"/>
    <lineage>
        <taxon>Bacteria</taxon>
        <taxon>Pseudomonadati</taxon>
        <taxon>Pseudomonadota</taxon>
        <taxon>Alphaproteobacteria</taxon>
        <taxon>Acetobacterales</taxon>
        <taxon>Acetobacteraceae</taxon>
        <taxon>Acetobacter</taxon>
    </lineage>
</organism>